<protein>
    <recommendedName>
        <fullName evidence="3">DUF3604 domain-containing protein</fullName>
    </recommendedName>
</protein>
<sequence>MFTSVAALELPNAGRELGQGRAHVGGRGAVVEAPRDHVGLVEGIVEVGERGAGDELVTRRRTPRPGVDRLAARWGEQVAALLTDREPGGNDGRVTDLLTHRLGHVSLSPTGPVVAGALGQWTLTYTVGSYGIDEGGTLKLARRFASDWARPQFDDPTAESFTTVTTTGEAKLRPRYDPKAHVRPWMKCLVIDVYDGSLAPGDTVTITLGDRSQGSPGIRAQSFIESAHELRFLVDPTNACLVERLPSSPVISVVSGEPEVLVVLVPTQAVVGQPVEVFVKGEDRWGNPTPAPDDAVLSWEGQGGAELRGRELRCEAAGAGRVVATWKGQRFVSNPITASVEARRHGQFWADLHAQSDATVGTGTEVEYFEFGRRWAHLDVMSHQGNDFQMSDEDWRRLNEVVRQFHEDGRFVVLPGYEWSANTPAGGDRNVMYLEEDMPILRSSHWQIPDTPEDERSPAHPADVLFAKLREHVDLNKVVLAAHCGGRYADIREYFDEELGPLVEVMSCWGVFEWLLWDAFDKGYKVGVVANSDGHKGRPGAEGPGAGQFGIFGGLTCILAESLTRVAVFEALKQRRCYGTTGPRIDLSFEVEGAPMGSCLVGESGTVKVAAAVRGVGPIDALELLRGREVIYSARPPAFDDCASSRRIRLVWGGARIRGRGRRAQWDGIVEVEGATIERAEVFAFDSPMDGIQRQTPTTVELRSRTTGDRDGLDLWLSQAARGRVTFRSGLGEVTVDLATLDADGHTVELGGLDLRASISRYPEAPTDLAVGLEREVELDPEGTTALFVRATQVDGHIAWSSPIYIDVS</sequence>
<organism evidence="1 2">
    <name type="scientific">Enhygromyxa salina</name>
    <dbReference type="NCBI Taxonomy" id="215803"/>
    <lineage>
        <taxon>Bacteria</taxon>
        <taxon>Pseudomonadati</taxon>
        <taxon>Myxococcota</taxon>
        <taxon>Polyangia</taxon>
        <taxon>Nannocystales</taxon>
        <taxon>Nannocystaceae</taxon>
        <taxon>Enhygromyxa</taxon>
    </lineage>
</organism>
<keyword evidence="2" id="KW-1185">Reference proteome</keyword>
<dbReference type="EMBL" id="PVNK01000152">
    <property type="protein sequence ID" value="PRP97556.1"/>
    <property type="molecule type" value="Genomic_DNA"/>
</dbReference>
<proteinExistence type="predicted"/>
<dbReference type="Pfam" id="PF12228">
    <property type="entry name" value="DUF3604"/>
    <property type="match status" value="1"/>
</dbReference>
<dbReference type="Proteomes" id="UP000237968">
    <property type="component" value="Unassembled WGS sequence"/>
</dbReference>
<evidence type="ECO:0008006" key="3">
    <source>
        <dbReference type="Google" id="ProtNLM"/>
    </source>
</evidence>
<evidence type="ECO:0000313" key="2">
    <source>
        <dbReference type="Proteomes" id="UP000237968"/>
    </source>
</evidence>
<name>A0A2S9XXH1_9BACT</name>
<dbReference type="OrthoDB" id="543560at2"/>
<reference evidence="1 2" key="1">
    <citation type="submission" date="2018-03" db="EMBL/GenBank/DDBJ databases">
        <title>Draft Genome Sequences of the Obligatory Marine Myxobacteria Enhygromyxa salina SWB005.</title>
        <authorList>
            <person name="Poehlein A."/>
            <person name="Moghaddam J.A."/>
            <person name="Harms H."/>
            <person name="Alanjari M."/>
            <person name="Koenig G.M."/>
            <person name="Daniel R."/>
            <person name="Schaeberle T.F."/>
        </authorList>
    </citation>
    <scope>NUCLEOTIDE SEQUENCE [LARGE SCALE GENOMIC DNA]</scope>
    <source>
        <strain evidence="1 2">SWB005</strain>
    </source>
</reference>
<gene>
    <name evidence="1" type="ORF">ENSA5_32490</name>
</gene>
<dbReference type="InterPro" id="IPR022028">
    <property type="entry name" value="DUF3604"/>
</dbReference>
<comment type="caution">
    <text evidence="1">The sequence shown here is derived from an EMBL/GenBank/DDBJ whole genome shotgun (WGS) entry which is preliminary data.</text>
</comment>
<accession>A0A2S9XXH1</accession>
<evidence type="ECO:0000313" key="1">
    <source>
        <dbReference type="EMBL" id="PRP97556.1"/>
    </source>
</evidence>
<dbReference type="InterPro" id="IPR016195">
    <property type="entry name" value="Pol/histidinol_Pase-like"/>
</dbReference>
<dbReference type="AlphaFoldDB" id="A0A2S9XXH1"/>
<dbReference type="SUPFAM" id="SSF89550">
    <property type="entry name" value="PHP domain-like"/>
    <property type="match status" value="1"/>
</dbReference>
<dbReference type="Gene3D" id="3.20.20.140">
    <property type="entry name" value="Metal-dependent hydrolases"/>
    <property type="match status" value="1"/>
</dbReference>